<keyword evidence="2" id="KW-1185">Reference proteome</keyword>
<proteinExistence type="predicted"/>
<sequence length="192" mass="20748">MSGPMTSYVLFEGERRLAAGPKLEVAVAAQARLAQAPDASLLIFDPEGRQVDFDLRGGPWDIALRLGEGEPAPRGRGRPKLGVTAREVTLLPRHWEWLAAQPGGASVALRKLVEAARRESEGPDRRRAARDAAYRFASAMAGDRPGFEAMSRALFAGDAAGFAARIADWPTDVRDHLRTLASEAFEASITEV</sequence>
<evidence type="ECO:0008006" key="3">
    <source>
        <dbReference type="Google" id="ProtNLM"/>
    </source>
</evidence>
<dbReference type="Pfam" id="PF09998">
    <property type="entry name" value="DUF2239"/>
    <property type="match status" value="1"/>
</dbReference>
<comment type="caution">
    <text evidence="1">The sequence shown here is derived from an EMBL/GenBank/DDBJ whole genome shotgun (WGS) entry which is preliminary data.</text>
</comment>
<dbReference type="EMBL" id="JAVDRL010000006">
    <property type="protein sequence ID" value="MDR6531707.1"/>
    <property type="molecule type" value="Genomic_DNA"/>
</dbReference>
<reference evidence="1 2" key="1">
    <citation type="submission" date="2023-07" db="EMBL/GenBank/DDBJ databases">
        <title>Sorghum-associated microbial communities from plants grown in Nebraska, USA.</title>
        <authorList>
            <person name="Schachtman D."/>
        </authorList>
    </citation>
    <scope>NUCLEOTIDE SEQUENCE [LARGE SCALE GENOMIC DNA]</scope>
    <source>
        <strain evidence="1 2">DS2154</strain>
    </source>
</reference>
<name>A0ABU1MZV5_9CAUL</name>
<gene>
    <name evidence="1" type="ORF">J2800_002454</name>
</gene>
<evidence type="ECO:0000313" key="2">
    <source>
        <dbReference type="Proteomes" id="UP001262754"/>
    </source>
</evidence>
<accession>A0ABU1MZV5</accession>
<dbReference type="InterPro" id="IPR018715">
    <property type="entry name" value="DUF2239"/>
</dbReference>
<organism evidence="1 2">
    <name type="scientific">Caulobacter rhizosphaerae</name>
    <dbReference type="NCBI Taxonomy" id="2010972"/>
    <lineage>
        <taxon>Bacteria</taxon>
        <taxon>Pseudomonadati</taxon>
        <taxon>Pseudomonadota</taxon>
        <taxon>Alphaproteobacteria</taxon>
        <taxon>Caulobacterales</taxon>
        <taxon>Caulobacteraceae</taxon>
        <taxon>Caulobacter</taxon>
    </lineage>
</organism>
<evidence type="ECO:0000313" key="1">
    <source>
        <dbReference type="EMBL" id="MDR6531707.1"/>
    </source>
</evidence>
<dbReference type="Proteomes" id="UP001262754">
    <property type="component" value="Unassembled WGS sequence"/>
</dbReference>
<protein>
    <recommendedName>
        <fullName evidence="3">DUF2239 family protein</fullName>
    </recommendedName>
</protein>